<dbReference type="InterPro" id="IPR001878">
    <property type="entry name" value="Znf_CCHC"/>
</dbReference>
<feature type="compositionally biased region" description="Polar residues" evidence="2">
    <location>
        <begin position="46"/>
        <end position="62"/>
    </location>
</feature>
<dbReference type="OMA" id="EPECFAC"/>
<feature type="region of interest" description="Disordered" evidence="2">
    <location>
        <begin position="752"/>
        <end position="782"/>
    </location>
</feature>
<sequence>MMGGTDAMLVSERATGKSSEPIKGQRPDDPEETEDEAESGRRRKQQSTTGQDTPSRSQSMETGTPRGDAAATRDLLEDEETKENDGTSSDDAVSMAAIASTLQQLATTVKGLRHEGGAVATTKAPTAASVADVTQTLTQLMSMVADLTASTGNDADNRQVDNGEVETEQAGVHQSPEVVVEHQSASHEQGRVVRRDRGDSGREQRRDHSRSSHSVDSRDGRGDGRRSRQRHGRGARRGERRESRQVARREQHDDARREQHDDARRPAQRRARHESPPSSGDDDSSGSSSEEERGGAGRHYEESSSGSASSSPSSSDVSSDEQDQARGHRGRDERRGRHGQRGRHERRERRDHEPGRRPRKKSVKDLELPKFTPSPKVSVSTWIDRVELALKGAEESGRGTWSDKALYFILGNKLMESASKWWVDMDRRLSDRRRTWTYLMRALLRRYGEKLDKSAAEWRVSMRRMMPGETHADFAAGLRGMVGRNKVSERVLLAQFYRCLDKTTRKLVKQDPKPRTLEEAVDKATEIDDPMDNVAQGMANIGQAWAIAPSRYVIPMDGTTGQTGVIPGISGTGVPTLMSAGGENGTTAAGDVRPVALFTSPQGVYNAYSGTWDPPPGHLWNGKYWYEPRRTDKKRAAVASSDNSGSKGKSPAVHQKKRRERDDSSDDGAAGRPKPRKLKAAVRQAATEEKPSGGRTNITGQRTGRERPTDGDQTAGPRCYRCGQQGHMSGQCDLEPECFACHRRGHFARDCTGSEAKKKNDEYMQRRTVETKKSAGNDGRAQ</sequence>
<feature type="compositionally biased region" description="Low complexity" evidence="2">
    <location>
        <begin position="303"/>
        <end position="317"/>
    </location>
</feature>
<evidence type="ECO:0000259" key="3">
    <source>
        <dbReference type="PROSITE" id="PS50158"/>
    </source>
</evidence>
<dbReference type="SUPFAM" id="SSF57756">
    <property type="entry name" value="Retrovirus zinc finger-like domains"/>
    <property type="match status" value="1"/>
</dbReference>
<dbReference type="InterPro" id="IPR036875">
    <property type="entry name" value="Znf_CCHC_sf"/>
</dbReference>
<organism evidence="4 5">
    <name type="scientific">Phytophthora nicotianae (strain INRA-310)</name>
    <name type="common">Phytophthora parasitica</name>
    <dbReference type="NCBI Taxonomy" id="761204"/>
    <lineage>
        <taxon>Eukaryota</taxon>
        <taxon>Sar</taxon>
        <taxon>Stramenopiles</taxon>
        <taxon>Oomycota</taxon>
        <taxon>Peronosporomycetes</taxon>
        <taxon>Peronosporales</taxon>
        <taxon>Peronosporaceae</taxon>
        <taxon>Phytophthora</taxon>
    </lineage>
</organism>
<feature type="compositionally biased region" description="Basic and acidic residues" evidence="2">
    <location>
        <begin position="755"/>
        <end position="782"/>
    </location>
</feature>
<feature type="compositionally biased region" description="Basic and acidic residues" evidence="2">
    <location>
        <begin position="184"/>
        <end position="226"/>
    </location>
</feature>
<dbReference type="AlphaFoldDB" id="W2PCV9"/>
<evidence type="ECO:0000256" key="2">
    <source>
        <dbReference type="SAM" id="MobiDB-lite"/>
    </source>
</evidence>
<feature type="domain" description="CCHC-type" evidence="3">
    <location>
        <begin position="718"/>
        <end position="732"/>
    </location>
</feature>
<dbReference type="OrthoDB" id="18186at2759"/>
<reference evidence="5" key="1">
    <citation type="submission" date="2011-12" db="EMBL/GenBank/DDBJ databases">
        <authorList>
            <consortium name="The Broad Institute Genome Sequencing Platform"/>
            <person name="Russ C."/>
            <person name="Tyler B."/>
            <person name="Panabieres F."/>
            <person name="Shan W."/>
            <person name="Tripathy S."/>
            <person name="Grunwald N."/>
            <person name="Machado M."/>
            <person name="Young S.K."/>
            <person name="Zeng Q."/>
            <person name="Gargeya S."/>
            <person name="Fitzgerald M."/>
            <person name="Haas B."/>
            <person name="Abouelleil A."/>
            <person name="Alvarado L."/>
            <person name="Arachchi H.M."/>
            <person name="Berlin A."/>
            <person name="Chapman S.B."/>
            <person name="Gearin G."/>
            <person name="Goldberg J."/>
            <person name="Griggs A."/>
            <person name="Gujja S."/>
            <person name="Hansen M."/>
            <person name="Heiman D."/>
            <person name="Howarth C."/>
            <person name="Larimer J."/>
            <person name="Lui A."/>
            <person name="MacDonald P.J.P."/>
            <person name="McCowen C."/>
            <person name="Montmayeur A."/>
            <person name="Murphy C."/>
            <person name="Neiman D."/>
            <person name="Pearson M."/>
            <person name="Priest M."/>
            <person name="Roberts A."/>
            <person name="Saif S."/>
            <person name="Shea T."/>
            <person name="Sisk P."/>
            <person name="Stolte C."/>
            <person name="Sykes S."/>
            <person name="Wortman J."/>
            <person name="Nusbaum C."/>
            <person name="Birren B."/>
        </authorList>
    </citation>
    <scope>NUCLEOTIDE SEQUENCE [LARGE SCALE GENOMIC DNA]</scope>
    <source>
        <strain evidence="5">INRA-310</strain>
    </source>
</reference>
<dbReference type="PROSITE" id="PS50158">
    <property type="entry name" value="ZF_CCHC"/>
    <property type="match status" value="2"/>
</dbReference>
<proteinExistence type="predicted"/>
<protein>
    <recommendedName>
        <fullName evidence="3">CCHC-type domain-containing protein</fullName>
    </recommendedName>
</protein>
<keyword evidence="1" id="KW-0863">Zinc-finger</keyword>
<dbReference type="Proteomes" id="UP000018817">
    <property type="component" value="Unassembled WGS sequence"/>
</dbReference>
<feature type="domain" description="CCHC-type" evidence="3">
    <location>
        <begin position="738"/>
        <end position="751"/>
    </location>
</feature>
<evidence type="ECO:0000313" key="4">
    <source>
        <dbReference type="EMBL" id="ETM98058.1"/>
    </source>
</evidence>
<keyword evidence="1" id="KW-0862">Zinc</keyword>
<accession>W2PCV9</accession>
<dbReference type="GO" id="GO:0003676">
    <property type="term" value="F:nucleic acid binding"/>
    <property type="evidence" value="ECO:0007669"/>
    <property type="project" value="InterPro"/>
</dbReference>
<feature type="region of interest" description="Disordered" evidence="2">
    <location>
        <begin position="150"/>
        <end position="371"/>
    </location>
</feature>
<dbReference type="GeneID" id="20188531"/>
<dbReference type="GO" id="GO:0008270">
    <property type="term" value="F:zinc ion binding"/>
    <property type="evidence" value="ECO:0007669"/>
    <property type="project" value="UniProtKB-KW"/>
</dbReference>
<feature type="region of interest" description="Disordered" evidence="2">
    <location>
        <begin position="632"/>
        <end position="717"/>
    </location>
</feature>
<feature type="compositionally biased region" description="Basic and acidic residues" evidence="2">
    <location>
        <begin position="290"/>
        <end position="302"/>
    </location>
</feature>
<dbReference type="VEuPathDB" id="FungiDB:PPTG_19835"/>
<evidence type="ECO:0000256" key="1">
    <source>
        <dbReference type="PROSITE-ProRule" id="PRU00047"/>
    </source>
</evidence>
<gene>
    <name evidence="4" type="ORF">PPTG_19835</name>
</gene>
<dbReference type="Gene3D" id="4.10.60.10">
    <property type="entry name" value="Zinc finger, CCHC-type"/>
    <property type="match status" value="1"/>
</dbReference>
<name>W2PCV9_PHYN3</name>
<evidence type="ECO:0000313" key="5">
    <source>
        <dbReference type="Proteomes" id="UP000018817"/>
    </source>
</evidence>
<feature type="compositionally biased region" description="Basic and acidic residues" evidence="2">
    <location>
        <begin position="323"/>
        <end position="335"/>
    </location>
</feature>
<keyword evidence="1" id="KW-0479">Metal-binding</keyword>
<reference evidence="4 5" key="2">
    <citation type="submission" date="2013-11" db="EMBL/GenBank/DDBJ databases">
        <title>The Genome Sequence of Phytophthora parasitica INRA-310.</title>
        <authorList>
            <consortium name="The Broad Institute Genomics Platform"/>
            <person name="Russ C."/>
            <person name="Tyler B."/>
            <person name="Panabieres F."/>
            <person name="Shan W."/>
            <person name="Tripathy S."/>
            <person name="Grunwald N."/>
            <person name="Machado M."/>
            <person name="Johnson C.S."/>
            <person name="Arredondo F."/>
            <person name="Hong C."/>
            <person name="Coffey M."/>
            <person name="Young S.K."/>
            <person name="Zeng Q."/>
            <person name="Gargeya S."/>
            <person name="Fitzgerald M."/>
            <person name="Abouelleil A."/>
            <person name="Alvarado L."/>
            <person name="Chapman S.B."/>
            <person name="Gainer-Dewar J."/>
            <person name="Goldberg J."/>
            <person name="Griggs A."/>
            <person name="Gujja S."/>
            <person name="Hansen M."/>
            <person name="Howarth C."/>
            <person name="Imamovic A."/>
            <person name="Ireland A."/>
            <person name="Larimer J."/>
            <person name="McCowan C."/>
            <person name="Murphy C."/>
            <person name="Pearson M."/>
            <person name="Poon T.W."/>
            <person name="Priest M."/>
            <person name="Roberts A."/>
            <person name="Saif S."/>
            <person name="Shea T."/>
            <person name="Sykes S."/>
            <person name="Wortman J."/>
            <person name="Nusbaum C."/>
            <person name="Birren B."/>
        </authorList>
    </citation>
    <scope>NUCLEOTIDE SEQUENCE [LARGE SCALE GENOMIC DNA]</scope>
    <source>
        <strain evidence="4 5">INRA-310</strain>
    </source>
</reference>
<feature type="compositionally biased region" description="Basic residues" evidence="2">
    <location>
        <begin position="336"/>
        <end position="347"/>
    </location>
</feature>
<feature type="region of interest" description="Disordered" evidence="2">
    <location>
        <begin position="1"/>
        <end position="95"/>
    </location>
</feature>
<feature type="compositionally biased region" description="Basic and acidic residues" evidence="2">
    <location>
        <begin position="236"/>
        <end position="265"/>
    </location>
</feature>
<dbReference type="EMBL" id="KI669759">
    <property type="protein sequence ID" value="ETM98058.1"/>
    <property type="molecule type" value="Genomic_DNA"/>
</dbReference>
<dbReference type="SMART" id="SM00343">
    <property type="entry name" value="ZnF_C2HC"/>
    <property type="match status" value="2"/>
</dbReference>
<dbReference type="Pfam" id="PF00098">
    <property type="entry name" value="zf-CCHC"/>
    <property type="match status" value="1"/>
</dbReference>
<dbReference type="RefSeq" id="XP_008916646.1">
    <property type="nucleotide sequence ID" value="XM_008918398.1"/>
</dbReference>